<reference evidence="9 10" key="1">
    <citation type="submission" date="2015-10" db="EMBL/GenBank/DDBJ databases">
        <title>Metagenome-Assembled Genomes uncover a global brackish microbiome.</title>
        <authorList>
            <person name="Hugerth L.W."/>
            <person name="Larsson J."/>
            <person name="Alneberg J."/>
            <person name="Lindh M.V."/>
            <person name="Legrand C."/>
            <person name="Pinhassi J."/>
            <person name="Andersson A.F."/>
        </authorList>
    </citation>
    <scope>NUCLEOTIDE SEQUENCE [LARGE SCALE GENOMIC DNA]</scope>
    <source>
        <strain evidence="9">BACL4 MAG-120507-bin80</strain>
    </source>
</reference>
<dbReference type="AlphaFoldDB" id="A0A0R2SER1"/>
<dbReference type="GO" id="GO:0004526">
    <property type="term" value="F:ribonuclease P activity"/>
    <property type="evidence" value="ECO:0007669"/>
    <property type="project" value="UniProtKB-UniRule"/>
</dbReference>
<evidence type="ECO:0000256" key="6">
    <source>
        <dbReference type="ARBA" id="ARBA00022884"/>
    </source>
</evidence>
<proteinExistence type="inferred from homology"/>
<evidence type="ECO:0000256" key="2">
    <source>
        <dbReference type="ARBA" id="ARBA00022694"/>
    </source>
</evidence>
<evidence type="ECO:0000256" key="8">
    <source>
        <dbReference type="NCBIfam" id="TIGR00188"/>
    </source>
</evidence>
<dbReference type="Pfam" id="PF00825">
    <property type="entry name" value="Ribonuclease_P"/>
    <property type="match status" value="1"/>
</dbReference>
<dbReference type="NCBIfam" id="TIGR00188">
    <property type="entry name" value="rnpA"/>
    <property type="match status" value="1"/>
</dbReference>
<dbReference type="PROSITE" id="PS00648">
    <property type="entry name" value="RIBONUCLEASE_P"/>
    <property type="match status" value="1"/>
</dbReference>
<keyword evidence="2 7" id="KW-0819">tRNA processing</keyword>
<evidence type="ECO:0000256" key="1">
    <source>
        <dbReference type="ARBA" id="ARBA00002663"/>
    </source>
</evidence>
<dbReference type="GO" id="GO:0001682">
    <property type="term" value="P:tRNA 5'-leader removal"/>
    <property type="evidence" value="ECO:0007669"/>
    <property type="project" value="UniProtKB-UniRule"/>
</dbReference>
<comment type="function">
    <text evidence="1 7">RNaseP catalyzes the removal of the 5'-leader sequence from pre-tRNA to produce the mature 5'-terminus. It can also cleave other RNA substrates such as 4.5S RNA. The protein component plays an auxiliary but essential role in vivo by binding to the 5'-leader sequence and broadening the substrate specificity of the ribozyme.</text>
</comment>
<dbReference type="InterPro" id="IPR014721">
    <property type="entry name" value="Ribsml_uS5_D2-typ_fold_subgr"/>
</dbReference>
<protein>
    <recommendedName>
        <fullName evidence="7 8">Ribonuclease P protein component</fullName>
        <shortName evidence="7">RNase P protein</shortName>
        <shortName evidence="7">RNaseP protein</shortName>
        <ecNumber evidence="7 8">3.1.26.5</ecNumber>
    </recommendedName>
    <alternativeName>
        <fullName evidence="7">Protein C5</fullName>
    </alternativeName>
</protein>
<evidence type="ECO:0000313" key="9">
    <source>
        <dbReference type="EMBL" id="KRO73324.1"/>
    </source>
</evidence>
<comment type="catalytic activity">
    <reaction evidence="7">
        <text>Endonucleolytic cleavage of RNA, removing 5'-extranucleotides from tRNA precursor.</text>
        <dbReference type="EC" id="3.1.26.5"/>
    </reaction>
</comment>
<comment type="subunit">
    <text evidence="7">Consists of a catalytic RNA component (M1 or rnpB) and a protein subunit.</text>
</comment>
<dbReference type="PANTHER" id="PTHR33992">
    <property type="entry name" value="RIBONUCLEASE P PROTEIN COMPONENT"/>
    <property type="match status" value="1"/>
</dbReference>
<keyword evidence="4 7" id="KW-0255">Endonuclease</keyword>
<dbReference type="HAMAP" id="MF_00227">
    <property type="entry name" value="RNase_P"/>
    <property type="match status" value="1"/>
</dbReference>
<evidence type="ECO:0000256" key="5">
    <source>
        <dbReference type="ARBA" id="ARBA00022801"/>
    </source>
</evidence>
<dbReference type="GO" id="GO:0042781">
    <property type="term" value="F:3'-tRNA processing endoribonuclease activity"/>
    <property type="evidence" value="ECO:0007669"/>
    <property type="project" value="TreeGrafter"/>
</dbReference>
<dbReference type="Proteomes" id="UP000051934">
    <property type="component" value="Unassembled WGS sequence"/>
</dbReference>
<dbReference type="PANTHER" id="PTHR33992:SF1">
    <property type="entry name" value="RIBONUCLEASE P PROTEIN COMPONENT"/>
    <property type="match status" value="1"/>
</dbReference>
<dbReference type="InterPro" id="IPR000100">
    <property type="entry name" value="RNase_P"/>
</dbReference>
<comment type="caution">
    <text evidence="9">The sequence shown here is derived from an EMBL/GenBank/DDBJ whole genome shotgun (WGS) entry which is preliminary data.</text>
</comment>
<evidence type="ECO:0000256" key="3">
    <source>
        <dbReference type="ARBA" id="ARBA00022722"/>
    </source>
</evidence>
<evidence type="ECO:0000256" key="4">
    <source>
        <dbReference type="ARBA" id="ARBA00022759"/>
    </source>
</evidence>
<dbReference type="SUPFAM" id="SSF54211">
    <property type="entry name" value="Ribosomal protein S5 domain 2-like"/>
    <property type="match status" value="1"/>
</dbReference>
<dbReference type="Gene3D" id="3.30.230.10">
    <property type="match status" value="1"/>
</dbReference>
<evidence type="ECO:0000313" key="10">
    <source>
        <dbReference type="Proteomes" id="UP000051934"/>
    </source>
</evidence>
<dbReference type="GO" id="GO:0000049">
    <property type="term" value="F:tRNA binding"/>
    <property type="evidence" value="ECO:0007669"/>
    <property type="project" value="UniProtKB-UniRule"/>
</dbReference>
<dbReference type="GO" id="GO:0030677">
    <property type="term" value="C:ribonuclease P complex"/>
    <property type="evidence" value="ECO:0007669"/>
    <property type="project" value="TreeGrafter"/>
</dbReference>
<sequence>MSTEAFPKTARLLNARDYKPVFDHSRYKVSNKHFLFLATASQARRPRIGLVIAKKHIPKAVQRNRLKRALREAFRLHQANIPLIDIVVLARKDADKLPPVELRSMINKLIDDIITREARDTKEKDKKATRQQETLHK</sequence>
<name>A0A0R2SER1_9GAMM</name>
<dbReference type="EC" id="3.1.26.5" evidence="7 8"/>
<keyword evidence="3 7" id="KW-0540">Nuclease</keyword>
<dbReference type="InterPro" id="IPR020568">
    <property type="entry name" value="Ribosomal_Su5_D2-typ_SF"/>
</dbReference>
<keyword evidence="6 7" id="KW-0694">RNA-binding</keyword>
<accession>A0A0R2SER1</accession>
<keyword evidence="5 7" id="KW-0378">Hydrolase</keyword>
<gene>
    <name evidence="7" type="primary">rnpA</name>
    <name evidence="9" type="ORF">ABR69_07250</name>
</gene>
<dbReference type="InterPro" id="IPR020539">
    <property type="entry name" value="RNase_P_CS"/>
</dbReference>
<organism evidence="9 10">
    <name type="scientific">OM182 bacterium BACL3 MAG-120507-bin80</name>
    <dbReference type="NCBI Taxonomy" id="1655577"/>
    <lineage>
        <taxon>Bacteria</taxon>
        <taxon>Pseudomonadati</taxon>
        <taxon>Pseudomonadota</taxon>
        <taxon>Gammaproteobacteria</taxon>
        <taxon>OMG group</taxon>
        <taxon>OM182 clade</taxon>
    </lineage>
</organism>
<comment type="similarity">
    <text evidence="7">Belongs to the RnpA family.</text>
</comment>
<dbReference type="EMBL" id="LIBB01000009">
    <property type="protein sequence ID" value="KRO73324.1"/>
    <property type="molecule type" value="Genomic_DNA"/>
</dbReference>
<evidence type="ECO:0000256" key="7">
    <source>
        <dbReference type="HAMAP-Rule" id="MF_00227"/>
    </source>
</evidence>